<accession>A0A0M8PBJ1</accession>
<gene>
    <name evidence="1" type="ORF">ACN38_g4302</name>
</gene>
<comment type="caution">
    <text evidence="1">The sequence shown here is derived from an EMBL/GenBank/DDBJ whole genome shotgun (WGS) entry which is preliminary data.</text>
</comment>
<dbReference type="Proteomes" id="UP000037696">
    <property type="component" value="Unassembled WGS sequence"/>
</dbReference>
<keyword evidence="2" id="KW-1185">Reference proteome</keyword>
<evidence type="ECO:0000313" key="2">
    <source>
        <dbReference type="Proteomes" id="UP000037696"/>
    </source>
</evidence>
<organism evidence="1 2">
    <name type="scientific">Penicillium nordicum</name>
    <dbReference type="NCBI Taxonomy" id="229535"/>
    <lineage>
        <taxon>Eukaryota</taxon>
        <taxon>Fungi</taxon>
        <taxon>Dikarya</taxon>
        <taxon>Ascomycota</taxon>
        <taxon>Pezizomycotina</taxon>
        <taxon>Eurotiomycetes</taxon>
        <taxon>Eurotiomycetidae</taxon>
        <taxon>Eurotiales</taxon>
        <taxon>Aspergillaceae</taxon>
        <taxon>Penicillium</taxon>
    </lineage>
</organism>
<dbReference type="OrthoDB" id="4362974at2759"/>
<reference evidence="1 2" key="1">
    <citation type="submission" date="2015-08" db="EMBL/GenBank/DDBJ databases">
        <title>Genome sequencing of Penicillium nordicum.</title>
        <authorList>
            <person name="Nguyen H.D."/>
            <person name="Seifert K.A."/>
        </authorList>
    </citation>
    <scope>NUCLEOTIDE SEQUENCE [LARGE SCALE GENOMIC DNA]</scope>
    <source>
        <strain evidence="1 2">DAOMC 185683</strain>
    </source>
</reference>
<dbReference type="STRING" id="229535.A0A0M8PBJ1"/>
<dbReference type="AlphaFoldDB" id="A0A0M8PBJ1"/>
<evidence type="ECO:0000313" key="1">
    <source>
        <dbReference type="EMBL" id="KOS44731.1"/>
    </source>
</evidence>
<name>A0A0M8PBJ1_9EURO</name>
<dbReference type="EMBL" id="LHQQ01000055">
    <property type="protein sequence ID" value="KOS44731.1"/>
    <property type="molecule type" value="Genomic_DNA"/>
</dbReference>
<protein>
    <submittedName>
        <fullName evidence="1">Uncharacterized protein</fullName>
    </submittedName>
</protein>
<sequence length="92" mass="10334">MQHVVKYIRGSDQGLIFGRTDELQFLAFADASHADWQDSKSTEGVVWFFAGSPIAWSTKKYTITANSTTVAEWCVWVKSTPLAHNSVIGYYL</sequence>
<proteinExistence type="predicted"/>